<evidence type="ECO:0000313" key="4">
    <source>
        <dbReference type="Proteomes" id="UP000780801"/>
    </source>
</evidence>
<feature type="compositionally biased region" description="Low complexity" evidence="2">
    <location>
        <begin position="482"/>
        <end position="501"/>
    </location>
</feature>
<dbReference type="EMBL" id="JAABOA010002226">
    <property type="protein sequence ID" value="KAF9580188.1"/>
    <property type="molecule type" value="Genomic_DNA"/>
</dbReference>
<keyword evidence="4" id="KW-1185">Reference proteome</keyword>
<dbReference type="Proteomes" id="UP000780801">
    <property type="component" value="Unassembled WGS sequence"/>
</dbReference>
<sequence length="619" mass="66778">MAAPTTTIPFQDRILAAEHRFTTLTQNIAHFSPLKTQLDKHNLVIERLEAEIKKTTVLLQNCQSGLKAISRRAQSGSRQGSHVSLNASSTVSGSSSAGSADDSAVSDVGALVAQHQATKEVLEALNGKLLAAKILRPGVLHIGLTRQVAQYFESRGELQSLLEEIFSGSTPEHPSEDALEQELERITAEITQVREDFEKHKAAKGEFKEVRRYVDIWNDAVEKQIASNPKDVNKTLKKFVPFLGLKHPSYIKIADHHMSNARNYVPTLENIGLLSEIKTDSIVNISNELIIYTAKFKDQYNALSLTLETLHKQSRLLKKQKIQSMEQLFDERCKIFSEALQAHYRSVGERLAGADSDSIMEGNEDGTLDSRVGPAALAAGVDAFVSGALATSTMTSTYGYRQPVDAELGHSLSEGRNSNSTLSGSSGRPLSQELLVDTEELPSYFQYEYEIAAAAAAAASTALSLSPTTLSAASTFHRRTGSLGSPARSSSASSSISLGSPHPLALVDSPPDYEDEVGLGSRLPGLARGAGSSLTVTPGELATATTTTATTTTTSVVTALAEDEDEARFRAYHQRYDTRAAAERQRSRTMSVSGTVATTALDTPPGYEEARFHAIVDPV</sequence>
<gene>
    <name evidence="3" type="ORF">BGW38_003268</name>
</gene>
<dbReference type="OrthoDB" id="2562743at2759"/>
<accession>A0A9P6FQV7</accession>
<comment type="caution">
    <text evidence="3">The sequence shown here is derived from an EMBL/GenBank/DDBJ whole genome shotgun (WGS) entry which is preliminary data.</text>
</comment>
<feature type="region of interest" description="Disordered" evidence="2">
    <location>
        <begin position="70"/>
        <end position="99"/>
    </location>
</feature>
<dbReference type="AlphaFoldDB" id="A0A9P6FQV7"/>
<evidence type="ECO:0000256" key="1">
    <source>
        <dbReference type="SAM" id="Coils"/>
    </source>
</evidence>
<protein>
    <submittedName>
        <fullName evidence="3">Uncharacterized protein</fullName>
    </submittedName>
</protein>
<organism evidence="3 4">
    <name type="scientific">Lunasporangiospora selenospora</name>
    <dbReference type="NCBI Taxonomy" id="979761"/>
    <lineage>
        <taxon>Eukaryota</taxon>
        <taxon>Fungi</taxon>
        <taxon>Fungi incertae sedis</taxon>
        <taxon>Mucoromycota</taxon>
        <taxon>Mortierellomycotina</taxon>
        <taxon>Mortierellomycetes</taxon>
        <taxon>Mortierellales</taxon>
        <taxon>Mortierellaceae</taxon>
        <taxon>Lunasporangiospora</taxon>
    </lineage>
</organism>
<feature type="region of interest" description="Disordered" evidence="2">
    <location>
        <begin position="479"/>
        <end position="521"/>
    </location>
</feature>
<keyword evidence="1" id="KW-0175">Coiled coil</keyword>
<evidence type="ECO:0000256" key="2">
    <source>
        <dbReference type="SAM" id="MobiDB-lite"/>
    </source>
</evidence>
<proteinExistence type="predicted"/>
<feature type="coiled-coil region" evidence="1">
    <location>
        <begin position="176"/>
        <end position="203"/>
    </location>
</feature>
<name>A0A9P6FQV7_9FUNG</name>
<feature type="compositionally biased region" description="Low complexity" evidence="2">
    <location>
        <begin position="71"/>
        <end position="99"/>
    </location>
</feature>
<feature type="region of interest" description="Disordered" evidence="2">
    <location>
        <begin position="410"/>
        <end position="429"/>
    </location>
</feature>
<evidence type="ECO:0000313" key="3">
    <source>
        <dbReference type="EMBL" id="KAF9580188.1"/>
    </source>
</evidence>
<reference evidence="3" key="1">
    <citation type="journal article" date="2020" name="Fungal Divers.">
        <title>Resolving the Mortierellaceae phylogeny through synthesis of multi-gene phylogenetics and phylogenomics.</title>
        <authorList>
            <person name="Vandepol N."/>
            <person name="Liber J."/>
            <person name="Desiro A."/>
            <person name="Na H."/>
            <person name="Kennedy M."/>
            <person name="Barry K."/>
            <person name="Grigoriev I.V."/>
            <person name="Miller A.N."/>
            <person name="O'Donnell K."/>
            <person name="Stajich J.E."/>
            <person name="Bonito G."/>
        </authorList>
    </citation>
    <scope>NUCLEOTIDE SEQUENCE</scope>
    <source>
        <strain evidence="3">KOD1015</strain>
    </source>
</reference>
<feature type="compositionally biased region" description="Polar residues" evidence="2">
    <location>
        <begin position="414"/>
        <end position="429"/>
    </location>
</feature>